<dbReference type="InterPro" id="IPR010982">
    <property type="entry name" value="Lambda_DNA-bd_dom_sf"/>
</dbReference>
<evidence type="ECO:0000313" key="3">
    <source>
        <dbReference type="Proteomes" id="UP000823895"/>
    </source>
</evidence>
<evidence type="ECO:0000259" key="1">
    <source>
        <dbReference type="PROSITE" id="PS50943"/>
    </source>
</evidence>
<dbReference type="EMBL" id="DWWI01000077">
    <property type="protein sequence ID" value="HJC42740.1"/>
    <property type="molecule type" value="Genomic_DNA"/>
</dbReference>
<name>A0A9D2P4M6_9FIRM</name>
<organism evidence="2 3">
    <name type="scientific">Candidatus Mediterraneibacter gallistercoris</name>
    <dbReference type="NCBI Taxonomy" id="2838671"/>
    <lineage>
        <taxon>Bacteria</taxon>
        <taxon>Bacillati</taxon>
        <taxon>Bacillota</taxon>
        <taxon>Clostridia</taxon>
        <taxon>Lachnospirales</taxon>
        <taxon>Lachnospiraceae</taxon>
        <taxon>Mediterraneibacter</taxon>
    </lineage>
</organism>
<evidence type="ECO:0000313" key="2">
    <source>
        <dbReference type="EMBL" id="HJC42740.1"/>
    </source>
</evidence>
<dbReference type="CDD" id="cd00093">
    <property type="entry name" value="HTH_XRE"/>
    <property type="match status" value="1"/>
</dbReference>
<dbReference type="SMART" id="SM00530">
    <property type="entry name" value="HTH_XRE"/>
    <property type="match status" value="1"/>
</dbReference>
<dbReference type="Proteomes" id="UP000823895">
    <property type="component" value="Unassembled WGS sequence"/>
</dbReference>
<dbReference type="AlphaFoldDB" id="A0A9D2P4M6"/>
<reference evidence="2" key="2">
    <citation type="submission" date="2021-04" db="EMBL/GenBank/DDBJ databases">
        <authorList>
            <person name="Gilroy R."/>
        </authorList>
    </citation>
    <scope>NUCLEOTIDE SEQUENCE</scope>
    <source>
        <strain evidence="2">CHK165-2605</strain>
    </source>
</reference>
<reference evidence="2" key="1">
    <citation type="journal article" date="2021" name="PeerJ">
        <title>Extensive microbial diversity within the chicken gut microbiome revealed by metagenomics and culture.</title>
        <authorList>
            <person name="Gilroy R."/>
            <person name="Ravi A."/>
            <person name="Getino M."/>
            <person name="Pursley I."/>
            <person name="Horton D.L."/>
            <person name="Alikhan N.F."/>
            <person name="Baker D."/>
            <person name="Gharbi K."/>
            <person name="Hall N."/>
            <person name="Watson M."/>
            <person name="Adriaenssens E.M."/>
            <person name="Foster-Nyarko E."/>
            <person name="Jarju S."/>
            <person name="Secka A."/>
            <person name="Antonio M."/>
            <person name="Oren A."/>
            <person name="Chaudhuri R.R."/>
            <person name="La Ragione R."/>
            <person name="Hildebrand F."/>
            <person name="Pallen M.J."/>
        </authorList>
    </citation>
    <scope>NUCLEOTIDE SEQUENCE</scope>
    <source>
        <strain evidence="2">CHK165-2605</strain>
    </source>
</reference>
<gene>
    <name evidence="2" type="ORF">H9756_03515</name>
</gene>
<dbReference type="SUPFAM" id="SSF47413">
    <property type="entry name" value="lambda repressor-like DNA-binding domains"/>
    <property type="match status" value="1"/>
</dbReference>
<comment type="caution">
    <text evidence="2">The sequence shown here is derived from an EMBL/GenBank/DDBJ whole genome shotgun (WGS) entry which is preliminary data.</text>
</comment>
<feature type="domain" description="HTH cro/C1-type" evidence="1">
    <location>
        <begin position="10"/>
        <end position="64"/>
    </location>
</feature>
<sequence length="105" mass="12253">MNEKFIADRITELRLKKNVSEYQMSLDLGRNKTYIQSITSGRNLPKMSHFFDICEYLGVTPLEFFSEDLHHVPLYQKANDLLKQLDEDDLLAVISILNRLVAKHN</sequence>
<proteinExistence type="predicted"/>
<dbReference type="GO" id="GO:0003677">
    <property type="term" value="F:DNA binding"/>
    <property type="evidence" value="ECO:0007669"/>
    <property type="project" value="InterPro"/>
</dbReference>
<protein>
    <submittedName>
        <fullName evidence="2">Helix-turn-helix domain-containing protein</fullName>
    </submittedName>
</protein>
<dbReference type="InterPro" id="IPR001387">
    <property type="entry name" value="Cro/C1-type_HTH"/>
</dbReference>
<dbReference type="Gene3D" id="1.10.260.40">
    <property type="entry name" value="lambda repressor-like DNA-binding domains"/>
    <property type="match status" value="1"/>
</dbReference>
<dbReference type="PROSITE" id="PS50943">
    <property type="entry name" value="HTH_CROC1"/>
    <property type="match status" value="1"/>
</dbReference>
<accession>A0A9D2P4M6</accession>
<dbReference type="Pfam" id="PF01381">
    <property type="entry name" value="HTH_3"/>
    <property type="match status" value="1"/>
</dbReference>